<feature type="region of interest" description="Disordered" evidence="1">
    <location>
        <begin position="294"/>
        <end position="316"/>
    </location>
</feature>
<reference evidence="2 3" key="1">
    <citation type="submission" date="2019-10" db="EMBL/GenBank/DDBJ databases">
        <title>Nocardia macrotermitis sp. nov. and Nocardia aurantia sp. nov., isolated from the gut of fungus growing-termite Macrotermes natalensis.</title>
        <authorList>
            <person name="Benndorf R."/>
            <person name="Schwitalla J."/>
            <person name="Martin K."/>
            <person name="De Beer W."/>
            <person name="Kaster A.-K."/>
            <person name="Vollmers J."/>
            <person name="Poulsen M."/>
            <person name="Beemelmanns C."/>
        </authorList>
    </citation>
    <scope>NUCLEOTIDE SEQUENCE [LARGE SCALE GENOMIC DNA]</scope>
    <source>
        <strain evidence="2 3">RB56</strain>
    </source>
</reference>
<name>A0A7K0DR39_9NOCA</name>
<sequence>MAARRRRDNIVVGVLAVLALLGGGHAILSFFSSPPPGPSDDSTTRIIAHEQLAQSFARDFVVTYLSATSGQQDKLAEYVSTGQQVTLPSIGRQITDGQVVYAARMSASEALDVWTVTVSVRVAKGAAVSGDKQYYRVAVSVADGRLRALSLPAAVGAPIRGDDLMQGYSTTCSPDTPLTQVAAGFLAAYAAGSGDVARYVTPDSGISALHPSPYSAMDVATVMSDDSGCGASATTAHVLASVNPKADGGVAPSLAYPLTMVRSGGQWQVQAMDSVPYLRNPMTVVTGQQAGRDAAAASSAAKPSASAVQVPPATQN</sequence>
<dbReference type="OrthoDB" id="4545310at2"/>
<dbReference type="Pfam" id="PF12642">
    <property type="entry name" value="TpcC"/>
    <property type="match status" value="1"/>
</dbReference>
<dbReference type="Proteomes" id="UP000431401">
    <property type="component" value="Unassembled WGS sequence"/>
</dbReference>
<gene>
    <name evidence="2" type="ORF">NRB56_37920</name>
</gene>
<evidence type="ECO:0008006" key="4">
    <source>
        <dbReference type="Google" id="ProtNLM"/>
    </source>
</evidence>
<accession>A0A7K0DR39</accession>
<comment type="caution">
    <text evidence="2">The sequence shown here is derived from an EMBL/GenBank/DDBJ whole genome shotgun (WGS) entry which is preliminary data.</text>
</comment>
<evidence type="ECO:0000313" key="3">
    <source>
        <dbReference type="Proteomes" id="UP000431401"/>
    </source>
</evidence>
<dbReference type="AlphaFoldDB" id="A0A7K0DR39"/>
<protein>
    <recommendedName>
        <fullName evidence="4">Conjugal transfer protein</fullName>
    </recommendedName>
</protein>
<evidence type="ECO:0000313" key="2">
    <source>
        <dbReference type="EMBL" id="MQY28209.1"/>
    </source>
</evidence>
<evidence type="ECO:0000256" key="1">
    <source>
        <dbReference type="SAM" id="MobiDB-lite"/>
    </source>
</evidence>
<keyword evidence="3" id="KW-1185">Reference proteome</keyword>
<dbReference type="RefSeq" id="WP_153344008.1">
    <property type="nucleotide sequence ID" value="NZ_WEGI01000008.1"/>
</dbReference>
<organism evidence="2 3">
    <name type="scientific">Nocardia aurantia</name>
    <dbReference type="NCBI Taxonomy" id="2585199"/>
    <lineage>
        <taxon>Bacteria</taxon>
        <taxon>Bacillati</taxon>
        <taxon>Actinomycetota</taxon>
        <taxon>Actinomycetes</taxon>
        <taxon>Mycobacteriales</taxon>
        <taxon>Nocardiaceae</taxon>
        <taxon>Nocardia</taxon>
    </lineage>
</organism>
<dbReference type="InterPro" id="IPR024735">
    <property type="entry name" value="TcpC"/>
</dbReference>
<dbReference type="EMBL" id="WEGI01000008">
    <property type="protein sequence ID" value="MQY28209.1"/>
    <property type="molecule type" value="Genomic_DNA"/>
</dbReference>
<proteinExistence type="predicted"/>